<keyword evidence="3" id="KW-1185">Reference proteome</keyword>
<evidence type="ECO:0000313" key="3">
    <source>
        <dbReference type="Proteomes" id="UP000008827"/>
    </source>
</evidence>
<gene>
    <name evidence="1" type="ORF">GLYMA_03G088600</name>
</gene>
<dbReference type="EMBL" id="CM000836">
    <property type="protein sequence ID" value="KRH66184.1"/>
    <property type="molecule type" value="Genomic_DNA"/>
</dbReference>
<proteinExistence type="predicted"/>
<reference evidence="1" key="3">
    <citation type="submission" date="2018-07" db="EMBL/GenBank/DDBJ databases">
        <title>WGS assembly of Glycine max.</title>
        <authorList>
            <person name="Schmutz J."/>
            <person name="Cannon S."/>
            <person name="Schlueter J."/>
            <person name="Ma J."/>
            <person name="Mitros T."/>
            <person name="Nelson W."/>
            <person name="Hyten D."/>
            <person name="Song Q."/>
            <person name="Thelen J."/>
            <person name="Cheng J."/>
            <person name="Xu D."/>
            <person name="Hellsten U."/>
            <person name="May G."/>
            <person name="Yu Y."/>
            <person name="Sakurai T."/>
            <person name="Umezawa T."/>
            <person name="Bhattacharyya M."/>
            <person name="Sandhu D."/>
            <person name="Valliyodan B."/>
            <person name="Lindquist E."/>
            <person name="Peto M."/>
            <person name="Grant D."/>
            <person name="Shu S."/>
            <person name="Goodstein D."/>
            <person name="Barry K."/>
            <person name="Futrell-Griggs M."/>
            <person name="Abernathy B."/>
            <person name="Du J."/>
            <person name="Tian Z."/>
            <person name="Zhu L."/>
            <person name="Gill N."/>
            <person name="Joshi T."/>
            <person name="Libault M."/>
            <person name="Sethuraman A."/>
            <person name="Zhang X."/>
            <person name="Shinozaki K."/>
            <person name="Nguyen H."/>
            <person name="Wing R."/>
            <person name="Cregan P."/>
            <person name="Specht J."/>
            <person name="Grimwood J."/>
            <person name="Rokhsar D."/>
            <person name="Stacey G."/>
            <person name="Shoemaker R."/>
            <person name="Jackson S."/>
        </authorList>
    </citation>
    <scope>NUCLEOTIDE SEQUENCE</scope>
    <source>
        <tissue evidence="1">Callus</tissue>
    </source>
</reference>
<reference evidence="2" key="2">
    <citation type="submission" date="2018-02" db="UniProtKB">
        <authorList>
            <consortium name="EnsemblPlants"/>
        </authorList>
    </citation>
    <scope>IDENTIFICATION</scope>
    <source>
        <strain evidence="2">Williams 82</strain>
    </source>
</reference>
<dbReference type="Proteomes" id="UP000008827">
    <property type="component" value="Chromosome 3"/>
</dbReference>
<evidence type="ECO:0000313" key="2">
    <source>
        <dbReference type="EnsemblPlants" id="KRH66184"/>
    </source>
</evidence>
<dbReference type="EnsemblPlants" id="KRH66184">
    <property type="protein sequence ID" value="KRH66184"/>
    <property type="gene ID" value="GLYMA_03G088600"/>
</dbReference>
<name>A0A0R0KNG5_SOYBN</name>
<evidence type="ECO:0000313" key="1">
    <source>
        <dbReference type="EMBL" id="KRH66184.1"/>
    </source>
</evidence>
<accession>A0A0R0KNG5</accession>
<sequence>MMNSGYKFCKWRHMREESTPHSNPSHPCRDIYPIRLDLTIEKCTYFVTTLSRIRVVEESNCCLKLLRLLQSLKFINRKL</sequence>
<dbReference type="InParanoid" id="A0A0R0KNG5"/>
<dbReference type="AlphaFoldDB" id="A0A0R0KNG5"/>
<dbReference type="Gramene" id="KRH66184">
    <property type="protein sequence ID" value="KRH66184"/>
    <property type="gene ID" value="GLYMA_03G088600"/>
</dbReference>
<organism evidence="1">
    <name type="scientific">Glycine max</name>
    <name type="common">Soybean</name>
    <name type="synonym">Glycine hispida</name>
    <dbReference type="NCBI Taxonomy" id="3847"/>
    <lineage>
        <taxon>Eukaryota</taxon>
        <taxon>Viridiplantae</taxon>
        <taxon>Streptophyta</taxon>
        <taxon>Embryophyta</taxon>
        <taxon>Tracheophyta</taxon>
        <taxon>Spermatophyta</taxon>
        <taxon>Magnoliopsida</taxon>
        <taxon>eudicotyledons</taxon>
        <taxon>Gunneridae</taxon>
        <taxon>Pentapetalae</taxon>
        <taxon>rosids</taxon>
        <taxon>fabids</taxon>
        <taxon>Fabales</taxon>
        <taxon>Fabaceae</taxon>
        <taxon>Papilionoideae</taxon>
        <taxon>50 kb inversion clade</taxon>
        <taxon>NPAAA clade</taxon>
        <taxon>indigoferoid/millettioid clade</taxon>
        <taxon>Phaseoleae</taxon>
        <taxon>Glycine</taxon>
        <taxon>Glycine subgen. Soja</taxon>
    </lineage>
</organism>
<reference evidence="1 2" key="1">
    <citation type="journal article" date="2010" name="Nature">
        <title>Genome sequence of the palaeopolyploid soybean.</title>
        <authorList>
            <person name="Schmutz J."/>
            <person name="Cannon S.B."/>
            <person name="Schlueter J."/>
            <person name="Ma J."/>
            <person name="Mitros T."/>
            <person name="Nelson W."/>
            <person name="Hyten D.L."/>
            <person name="Song Q."/>
            <person name="Thelen J.J."/>
            <person name="Cheng J."/>
            <person name="Xu D."/>
            <person name="Hellsten U."/>
            <person name="May G.D."/>
            <person name="Yu Y."/>
            <person name="Sakurai T."/>
            <person name="Umezawa T."/>
            <person name="Bhattacharyya M.K."/>
            <person name="Sandhu D."/>
            <person name="Valliyodan B."/>
            <person name="Lindquist E."/>
            <person name="Peto M."/>
            <person name="Grant D."/>
            <person name="Shu S."/>
            <person name="Goodstein D."/>
            <person name="Barry K."/>
            <person name="Futrell-Griggs M."/>
            <person name="Abernathy B."/>
            <person name="Du J."/>
            <person name="Tian Z."/>
            <person name="Zhu L."/>
            <person name="Gill N."/>
            <person name="Joshi T."/>
            <person name="Libault M."/>
            <person name="Sethuraman A."/>
            <person name="Zhang X.-C."/>
            <person name="Shinozaki K."/>
            <person name="Nguyen H.T."/>
            <person name="Wing R.A."/>
            <person name="Cregan P."/>
            <person name="Specht J."/>
            <person name="Grimwood J."/>
            <person name="Rokhsar D."/>
            <person name="Stacey G."/>
            <person name="Shoemaker R.C."/>
            <person name="Jackson S.A."/>
        </authorList>
    </citation>
    <scope>NUCLEOTIDE SEQUENCE [LARGE SCALE GENOMIC DNA]</scope>
    <source>
        <strain evidence="2">cv. Williams 82</strain>
        <tissue evidence="1">Callus</tissue>
    </source>
</reference>
<protein>
    <submittedName>
        <fullName evidence="1 2">Uncharacterized protein</fullName>
    </submittedName>
</protein>